<evidence type="ECO:0000313" key="2">
    <source>
        <dbReference type="Proteomes" id="UP000471751"/>
    </source>
</evidence>
<accession>A0A6I5RME2</accession>
<protein>
    <submittedName>
        <fullName evidence="1">DUF2946 domain-containing protein</fullName>
    </submittedName>
</protein>
<gene>
    <name evidence="1" type="ORF">G3O07_02785</name>
</gene>
<reference evidence="1 2" key="1">
    <citation type="submission" date="2020-02" db="EMBL/GenBank/DDBJ databases">
        <title>Broccoli isolated Pseudomonas sp.</title>
        <authorList>
            <person name="Fujikawa T."/>
            <person name="Sawada H."/>
        </authorList>
    </citation>
    <scope>NUCLEOTIDE SEQUENCE [LARGE SCALE GENOMIC DNA]</scope>
    <source>
        <strain evidence="1 2">JCM 32154</strain>
    </source>
</reference>
<dbReference type="EMBL" id="JAAHBT010000024">
    <property type="protein sequence ID" value="NES08889.1"/>
    <property type="molecule type" value="Genomic_DNA"/>
</dbReference>
<dbReference type="InterPro" id="IPR021333">
    <property type="entry name" value="DUF2946"/>
</dbReference>
<keyword evidence="2" id="KW-1185">Reference proteome</keyword>
<proteinExistence type="predicted"/>
<dbReference type="Pfam" id="PF11162">
    <property type="entry name" value="DUF2946"/>
    <property type="match status" value="1"/>
</dbReference>
<evidence type="ECO:0000313" key="1">
    <source>
        <dbReference type="EMBL" id="NES08889.1"/>
    </source>
</evidence>
<dbReference type="Proteomes" id="UP000471751">
    <property type="component" value="Unassembled WGS sequence"/>
</dbReference>
<sequence length="131" mass="13714">MKGGMSNASQQNVWVAAFLAIVLKVMALPMAGALGSLSIEQLLTGSFCSAGSVQQTPLALDTQRPSSEGKAEQVHCCCSQTLEAVFIPPASVALVGVSAASPRPFTPPLFWVSPRARWPSINPRASPARHA</sequence>
<name>A0A6I5RME2_9PSED</name>
<comment type="caution">
    <text evidence="1">The sequence shown here is derived from an EMBL/GenBank/DDBJ whole genome shotgun (WGS) entry which is preliminary data.</text>
</comment>
<organism evidence="1 2">
    <name type="scientific">Pseudomonas laurentiana</name>
    <dbReference type="NCBI Taxonomy" id="2364649"/>
    <lineage>
        <taxon>Bacteria</taxon>
        <taxon>Pseudomonadati</taxon>
        <taxon>Pseudomonadota</taxon>
        <taxon>Gammaproteobacteria</taxon>
        <taxon>Pseudomonadales</taxon>
        <taxon>Pseudomonadaceae</taxon>
        <taxon>Pseudomonas</taxon>
    </lineage>
</organism>
<dbReference type="AlphaFoldDB" id="A0A6I5RME2"/>